<comment type="caution">
    <text evidence="1">The sequence shown here is derived from an EMBL/GenBank/DDBJ whole genome shotgun (WGS) entry which is preliminary data.</text>
</comment>
<dbReference type="PANTHER" id="PTHR14136:SF17">
    <property type="entry name" value="BTB_POZ DOMAIN-CONTAINING PROTEIN KCTD9"/>
    <property type="match status" value="1"/>
</dbReference>
<reference evidence="1 2" key="1">
    <citation type="journal article" date="2016" name="Nat. Commun.">
        <title>Thousands of microbial genomes shed light on interconnected biogeochemical processes in an aquifer system.</title>
        <authorList>
            <person name="Anantharaman K."/>
            <person name="Brown C.T."/>
            <person name="Hug L.A."/>
            <person name="Sharon I."/>
            <person name="Castelle C.J."/>
            <person name="Probst A.J."/>
            <person name="Thomas B.C."/>
            <person name="Singh A."/>
            <person name="Wilkins M.J."/>
            <person name="Karaoz U."/>
            <person name="Brodie E.L."/>
            <person name="Williams K.H."/>
            <person name="Hubbard S.S."/>
            <person name="Banfield J.F."/>
        </authorList>
    </citation>
    <scope>NUCLEOTIDE SEQUENCE [LARGE SCALE GENOMIC DNA]</scope>
</reference>
<dbReference type="Gene3D" id="2.160.20.80">
    <property type="entry name" value="E3 ubiquitin-protein ligase SopA"/>
    <property type="match status" value="2"/>
</dbReference>
<dbReference type="InterPro" id="IPR051082">
    <property type="entry name" value="Pentapeptide-BTB/POZ_domain"/>
</dbReference>
<evidence type="ECO:0000313" key="2">
    <source>
        <dbReference type="Proteomes" id="UP000178529"/>
    </source>
</evidence>
<protein>
    <recommendedName>
        <fullName evidence="3">Pentapeptide repeat-containing protein</fullName>
    </recommendedName>
</protein>
<dbReference type="Pfam" id="PF00805">
    <property type="entry name" value="Pentapeptide"/>
    <property type="match status" value="2"/>
</dbReference>
<sequence>MSGELKKALVVRKRHVPAKIPKRIPTPATLALAAEMRKLGPEPMKQFLSDLPSRTLDLSAAPLQGLLMSGLNLQGATLIQVAFNGSDLTGCDLRGTFGPRFGGLNGRFRGVNFTGSDLREAIFTNADLTGARFLQCNLTNAIFTGANIDSTNFAGAILTGAYLTAVQNFQRAIFEYAILNGALFSPGVEEIILAMTIPQ</sequence>
<organism evidence="1 2">
    <name type="scientific">Candidatus Wildermuthbacteria bacterium RIFCSPHIGHO2_02_FULL_48_16</name>
    <dbReference type="NCBI Taxonomy" id="1802453"/>
    <lineage>
        <taxon>Bacteria</taxon>
        <taxon>Candidatus Wildermuthiibacteriota</taxon>
    </lineage>
</organism>
<accession>A0A1G2R709</accession>
<dbReference type="PANTHER" id="PTHR14136">
    <property type="entry name" value="BTB_POZ DOMAIN-CONTAINING PROTEIN KCTD9"/>
    <property type="match status" value="1"/>
</dbReference>
<gene>
    <name evidence="1" type="ORF">A3J68_02255</name>
</gene>
<dbReference type="InterPro" id="IPR001646">
    <property type="entry name" value="5peptide_repeat"/>
</dbReference>
<dbReference type="Proteomes" id="UP000178529">
    <property type="component" value="Unassembled WGS sequence"/>
</dbReference>
<evidence type="ECO:0000313" key="1">
    <source>
        <dbReference type="EMBL" id="OHA68634.1"/>
    </source>
</evidence>
<dbReference type="SUPFAM" id="SSF141571">
    <property type="entry name" value="Pentapeptide repeat-like"/>
    <property type="match status" value="1"/>
</dbReference>
<dbReference type="EMBL" id="MHTY01000020">
    <property type="protein sequence ID" value="OHA68634.1"/>
    <property type="molecule type" value="Genomic_DNA"/>
</dbReference>
<name>A0A1G2R709_9BACT</name>
<evidence type="ECO:0008006" key="3">
    <source>
        <dbReference type="Google" id="ProtNLM"/>
    </source>
</evidence>
<dbReference type="AlphaFoldDB" id="A0A1G2R709"/>
<proteinExistence type="predicted"/>